<reference evidence="2 3" key="1">
    <citation type="submission" date="2023-09" db="EMBL/GenBank/DDBJ databases">
        <title>Microbial mechanism of fulvic acid promoting antimony reduction mineralization in rice fields.</title>
        <authorList>
            <person name="Chen G."/>
            <person name="Lan J."/>
        </authorList>
    </citation>
    <scope>NUCLEOTIDE SEQUENCE [LARGE SCALE GENOMIC DNA]</scope>
    <source>
        <strain evidence="2 3">PS1</strain>
    </source>
</reference>
<accession>A0ABY9VBI2</accession>
<evidence type="ECO:0000313" key="3">
    <source>
        <dbReference type="Proteomes" id="UP001303324"/>
    </source>
</evidence>
<evidence type="ECO:0000256" key="1">
    <source>
        <dbReference type="SAM" id="MobiDB-lite"/>
    </source>
</evidence>
<protein>
    <submittedName>
        <fullName evidence="2">Uncharacterized protein</fullName>
    </submittedName>
</protein>
<keyword evidence="3" id="KW-1185">Reference proteome</keyword>
<evidence type="ECO:0000313" key="2">
    <source>
        <dbReference type="EMBL" id="WNF21155.1"/>
    </source>
</evidence>
<organism evidence="2 3">
    <name type="scientific">Mesobacillus jeotgali</name>
    <dbReference type="NCBI Taxonomy" id="129985"/>
    <lineage>
        <taxon>Bacteria</taxon>
        <taxon>Bacillati</taxon>
        <taxon>Bacillota</taxon>
        <taxon>Bacilli</taxon>
        <taxon>Bacillales</taxon>
        <taxon>Bacillaceae</taxon>
        <taxon>Mesobacillus</taxon>
    </lineage>
</organism>
<name>A0ABY9VBI2_9BACI</name>
<dbReference type="Proteomes" id="UP001303324">
    <property type="component" value="Chromosome"/>
</dbReference>
<gene>
    <name evidence="2" type="ORF">RH061_13180</name>
</gene>
<dbReference type="EMBL" id="CP134494">
    <property type="protein sequence ID" value="WNF21155.1"/>
    <property type="molecule type" value="Genomic_DNA"/>
</dbReference>
<dbReference type="RefSeq" id="WP_311070786.1">
    <property type="nucleotide sequence ID" value="NZ_CP134494.1"/>
</dbReference>
<feature type="region of interest" description="Disordered" evidence="1">
    <location>
        <begin position="1"/>
        <end position="49"/>
    </location>
</feature>
<proteinExistence type="predicted"/>
<sequence>MADSKKDQQSLVEYEREKLGEEKKIDEFKNQGREPDQQNRLKDQENLRK</sequence>